<reference evidence="2" key="2">
    <citation type="submission" date="2020-09" db="EMBL/GenBank/DDBJ databases">
        <authorList>
            <person name="Sun Q."/>
            <person name="Kim S."/>
        </authorList>
    </citation>
    <scope>NUCLEOTIDE SEQUENCE</scope>
    <source>
        <strain evidence="2">KCTC 12870</strain>
    </source>
</reference>
<keyword evidence="1" id="KW-0732">Signal</keyword>
<dbReference type="Proteomes" id="UP000642829">
    <property type="component" value="Unassembled WGS sequence"/>
</dbReference>
<dbReference type="Pfam" id="PF07396">
    <property type="entry name" value="Porin_O_P"/>
    <property type="match status" value="1"/>
</dbReference>
<evidence type="ECO:0008006" key="4">
    <source>
        <dbReference type="Google" id="ProtNLM"/>
    </source>
</evidence>
<feature type="signal peptide" evidence="1">
    <location>
        <begin position="1"/>
        <end position="20"/>
    </location>
</feature>
<evidence type="ECO:0000313" key="2">
    <source>
        <dbReference type="EMBL" id="GHB92683.1"/>
    </source>
</evidence>
<protein>
    <recommendedName>
        <fullName evidence="4">Porin</fullName>
    </recommendedName>
</protein>
<evidence type="ECO:0000256" key="1">
    <source>
        <dbReference type="SAM" id="SignalP"/>
    </source>
</evidence>
<proteinExistence type="predicted"/>
<dbReference type="RefSeq" id="WP_189511495.1">
    <property type="nucleotide sequence ID" value="NZ_BMXG01000002.1"/>
</dbReference>
<sequence>MKLLPTLFLSSFLIGGVLLAQDAAPTPMPDLSNEFTGVVPLSELVRQGVITQEQANKIKGGAIGIEPQVKSKSFVKSLTISGFSQFSYAYIAPHDEALPNPASTSTFYVPNLAFGVAADLGSGWSTNITANFGSGFSSRNYLDKAFIEKKFDDIGAVSIGYNKAHFGLEQYTSSRYIPATDRSIATSYFTSSYSRIGAGMFPLSTGGLGTTRLGLGARRLGVFWEGEIPGVDGLEYFAEITQGFQNFSAPATTGTQNQLGYSGGVQYSTKWDDGKVTVGVNGTYMPEGNSLAVRNAVTFLNKSNAIAAIDPFVQLKVGDFQAIGEFLGAYVENGRATGTSGPLSVSGYNSGSATPLGANVFLMYLFNDTIEPVFRFSMIDSDQAGVNPSVVSQGPAFGGAVPGVAPGTASPVLSPLGIGFFNAAQSYYFGLNWYILGNNAKISAGYERVQFGGRWDGAGFDGPDASEDVIRIRAQIVF</sequence>
<dbReference type="SUPFAM" id="SSF56935">
    <property type="entry name" value="Porins"/>
    <property type="match status" value="1"/>
</dbReference>
<dbReference type="EMBL" id="BMXG01000002">
    <property type="protein sequence ID" value="GHB92683.1"/>
    <property type="molecule type" value="Genomic_DNA"/>
</dbReference>
<keyword evidence="3" id="KW-1185">Reference proteome</keyword>
<dbReference type="Gene3D" id="2.40.160.10">
    <property type="entry name" value="Porin"/>
    <property type="match status" value="1"/>
</dbReference>
<evidence type="ECO:0000313" key="3">
    <source>
        <dbReference type="Proteomes" id="UP000642829"/>
    </source>
</evidence>
<dbReference type="AlphaFoldDB" id="A0A8J3GC89"/>
<organism evidence="2 3">
    <name type="scientific">Cerasicoccus arenae</name>
    <dbReference type="NCBI Taxonomy" id="424488"/>
    <lineage>
        <taxon>Bacteria</taxon>
        <taxon>Pseudomonadati</taxon>
        <taxon>Verrucomicrobiota</taxon>
        <taxon>Opitutia</taxon>
        <taxon>Puniceicoccales</taxon>
        <taxon>Cerasicoccaceae</taxon>
        <taxon>Cerasicoccus</taxon>
    </lineage>
</organism>
<feature type="chain" id="PRO_5035165115" description="Porin" evidence="1">
    <location>
        <begin position="21"/>
        <end position="478"/>
    </location>
</feature>
<dbReference type="InterPro" id="IPR010870">
    <property type="entry name" value="Porin_O/P"/>
</dbReference>
<accession>A0A8J3GC89</accession>
<name>A0A8J3GC89_9BACT</name>
<comment type="caution">
    <text evidence="2">The sequence shown here is derived from an EMBL/GenBank/DDBJ whole genome shotgun (WGS) entry which is preliminary data.</text>
</comment>
<gene>
    <name evidence="2" type="ORF">GCM10007047_04880</name>
</gene>
<dbReference type="InterPro" id="IPR023614">
    <property type="entry name" value="Porin_dom_sf"/>
</dbReference>
<reference evidence="2" key="1">
    <citation type="journal article" date="2014" name="Int. J. Syst. Evol. Microbiol.">
        <title>Complete genome sequence of Corynebacterium casei LMG S-19264T (=DSM 44701T), isolated from a smear-ripened cheese.</title>
        <authorList>
            <consortium name="US DOE Joint Genome Institute (JGI-PGF)"/>
            <person name="Walter F."/>
            <person name="Albersmeier A."/>
            <person name="Kalinowski J."/>
            <person name="Ruckert C."/>
        </authorList>
    </citation>
    <scope>NUCLEOTIDE SEQUENCE</scope>
    <source>
        <strain evidence="2">KCTC 12870</strain>
    </source>
</reference>